<keyword evidence="2" id="KW-1185">Reference proteome</keyword>
<name>A0ABU2D2U7_9EURY</name>
<dbReference type="Proteomes" id="UP001246244">
    <property type="component" value="Unassembled WGS sequence"/>
</dbReference>
<proteinExistence type="predicted"/>
<gene>
    <name evidence="1" type="ORF">RG963_11035</name>
</gene>
<evidence type="ECO:0000313" key="2">
    <source>
        <dbReference type="Proteomes" id="UP001246244"/>
    </source>
</evidence>
<protein>
    <submittedName>
        <fullName evidence="1">Uncharacterized protein</fullName>
    </submittedName>
</protein>
<dbReference type="RefSeq" id="WP_310576328.1">
    <property type="nucleotide sequence ID" value="NZ_JAVKPK010000044.1"/>
</dbReference>
<reference evidence="2" key="1">
    <citation type="submission" date="2023-07" db="EMBL/GenBank/DDBJ databases">
        <title>Whole-genome sequencing of a new Methanosarcina sp. Z-7115.</title>
        <authorList>
            <person name="Zhilina T.N."/>
            <person name="Merkel A.Y."/>
        </authorList>
    </citation>
    <scope>NUCLEOTIDE SEQUENCE [LARGE SCALE GENOMIC DNA]</scope>
    <source>
        <strain evidence="2">Z-7115</strain>
    </source>
</reference>
<dbReference type="EMBL" id="JAVKPK010000044">
    <property type="protein sequence ID" value="MDR7666303.1"/>
    <property type="molecule type" value="Genomic_DNA"/>
</dbReference>
<organism evidence="1 2">
    <name type="scientific">Methanosarcina baikalica</name>
    <dbReference type="NCBI Taxonomy" id="3073890"/>
    <lineage>
        <taxon>Archaea</taxon>
        <taxon>Methanobacteriati</taxon>
        <taxon>Methanobacteriota</taxon>
        <taxon>Stenosarchaea group</taxon>
        <taxon>Methanomicrobia</taxon>
        <taxon>Methanosarcinales</taxon>
        <taxon>Methanosarcinaceae</taxon>
        <taxon>Methanosarcina</taxon>
    </lineage>
</organism>
<sequence length="170" mass="18953">MKDYFVCTENASSSILIEIDVELLEFENIDDPLKDDFVCTESASSSILIEKDVELLQFTKTAESCSDICAAETSIKQRQTRYNKVQINSKVTSLDISLSWKYKKNSLRLTILSPTGVSYGSYIANSSNKIVLNIKPKTGKYLQGGNWKLNVYGVLISGTEAYKLKAAAHF</sequence>
<evidence type="ECO:0000313" key="1">
    <source>
        <dbReference type="EMBL" id="MDR7666303.1"/>
    </source>
</evidence>
<accession>A0ABU2D2U7</accession>
<comment type="caution">
    <text evidence="1">The sequence shown here is derived from an EMBL/GenBank/DDBJ whole genome shotgun (WGS) entry which is preliminary data.</text>
</comment>